<organism evidence="2 3">
    <name type="scientific">Panagrellus redivivus</name>
    <name type="common">Microworm</name>
    <dbReference type="NCBI Taxonomy" id="6233"/>
    <lineage>
        <taxon>Eukaryota</taxon>
        <taxon>Metazoa</taxon>
        <taxon>Ecdysozoa</taxon>
        <taxon>Nematoda</taxon>
        <taxon>Chromadorea</taxon>
        <taxon>Rhabditida</taxon>
        <taxon>Tylenchina</taxon>
        <taxon>Panagrolaimomorpha</taxon>
        <taxon>Panagrolaimoidea</taxon>
        <taxon>Panagrolaimidae</taxon>
        <taxon>Panagrellus</taxon>
    </lineage>
</organism>
<keyword evidence="1" id="KW-0812">Transmembrane</keyword>
<feature type="transmembrane region" description="Helical" evidence="1">
    <location>
        <begin position="39"/>
        <end position="58"/>
    </location>
</feature>
<accession>A0A7E4V3C5</accession>
<dbReference type="AlphaFoldDB" id="A0A7E4V3C5"/>
<reference evidence="2" key="1">
    <citation type="journal article" date="2013" name="Genetics">
        <title>The draft genome and transcriptome of Panagrellus redivivus are shaped by the harsh demands of a free-living lifestyle.</title>
        <authorList>
            <person name="Srinivasan J."/>
            <person name="Dillman A.R."/>
            <person name="Macchietto M.G."/>
            <person name="Heikkinen L."/>
            <person name="Lakso M."/>
            <person name="Fracchia K.M."/>
            <person name="Antoshechkin I."/>
            <person name="Mortazavi A."/>
            <person name="Wong G."/>
            <person name="Sternberg P.W."/>
        </authorList>
    </citation>
    <scope>NUCLEOTIDE SEQUENCE [LARGE SCALE GENOMIC DNA]</scope>
    <source>
        <strain evidence="2">MT8872</strain>
    </source>
</reference>
<keyword evidence="1" id="KW-1133">Transmembrane helix</keyword>
<sequence>MADDAKVYAYVEDDDAEGGGQPVLKSHQRMVGYSNKSRFLYLGLIAAIGVILGLFILLRQFLQEPDSFKTNSTSTAQ</sequence>
<evidence type="ECO:0000313" key="3">
    <source>
        <dbReference type="WBParaSite" id="Pan_g16040.t1"/>
    </source>
</evidence>
<keyword evidence="1" id="KW-0472">Membrane</keyword>
<reference evidence="3" key="2">
    <citation type="submission" date="2020-10" db="UniProtKB">
        <authorList>
            <consortium name="WormBaseParasite"/>
        </authorList>
    </citation>
    <scope>IDENTIFICATION</scope>
</reference>
<evidence type="ECO:0000256" key="1">
    <source>
        <dbReference type="SAM" id="Phobius"/>
    </source>
</evidence>
<proteinExistence type="predicted"/>
<name>A0A7E4V3C5_PANRE</name>
<protein>
    <submittedName>
        <fullName evidence="3">Syndecan</fullName>
    </submittedName>
</protein>
<keyword evidence="2" id="KW-1185">Reference proteome</keyword>
<dbReference type="Proteomes" id="UP000492821">
    <property type="component" value="Unassembled WGS sequence"/>
</dbReference>
<dbReference type="WBParaSite" id="Pan_g16040.t1">
    <property type="protein sequence ID" value="Pan_g16040.t1"/>
    <property type="gene ID" value="Pan_g16040"/>
</dbReference>
<evidence type="ECO:0000313" key="2">
    <source>
        <dbReference type="Proteomes" id="UP000492821"/>
    </source>
</evidence>